<feature type="active site" description="Proton donor" evidence="9">
    <location>
        <position position="145"/>
    </location>
</feature>
<comment type="similarity">
    <text evidence="9">Belongs to the QueG family.</text>
</comment>
<feature type="domain" description="4Fe-4S ferredoxin-type" evidence="10">
    <location>
        <begin position="187"/>
        <end position="219"/>
    </location>
</feature>
<keyword evidence="9" id="KW-0170">Cobalt</keyword>
<keyword evidence="6 9" id="KW-0560">Oxidoreductase</keyword>
<keyword evidence="9" id="KW-0846">Cobalamin</keyword>
<proteinExistence type="inferred from homology"/>
<evidence type="ECO:0000256" key="7">
    <source>
        <dbReference type="ARBA" id="ARBA00023004"/>
    </source>
</evidence>
<reference evidence="12" key="1">
    <citation type="journal article" date="2024" name="Toxins">
        <title>Genome Sequence Analysis of Native Xenorhabdus Strains Isolated from Entomopathogenic Nematodes in Argentina.</title>
        <authorList>
            <person name="Palma L."/>
            <person name="Frizzo L."/>
            <person name="Kaiser S."/>
            <person name="Berry C."/>
            <person name="Caballero P."/>
            <person name="Bode H.B."/>
            <person name="Del Valle E.E."/>
        </authorList>
    </citation>
    <scope>NUCLEOTIDE SEQUENCE [LARGE SCALE GENOMIC DNA]</scope>
    <source>
        <strain evidence="12">12</strain>
    </source>
</reference>
<keyword evidence="2 9" id="KW-0963">Cytoplasm</keyword>
<organism evidence="11 12">
    <name type="scientific">Xenorhabdus santafensis</name>
    <dbReference type="NCBI Taxonomy" id="2582833"/>
    <lineage>
        <taxon>Bacteria</taxon>
        <taxon>Pseudomonadati</taxon>
        <taxon>Pseudomonadota</taxon>
        <taxon>Gammaproteobacteria</taxon>
        <taxon>Enterobacterales</taxon>
        <taxon>Morganellaceae</taxon>
        <taxon>Xenorhabdus</taxon>
    </lineage>
</organism>
<feature type="binding site" evidence="9">
    <location>
        <position position="255"/>
    </location>
    <ligand>
        <name>[4Fe-4S] cluster</name>
        <dbReference type="ChEBI" id="CHEBI:49883"/>
        <label>2</label>
    </ligand>
</feature>
<dbReference type="RefSeq" id="WP_319931236.1">
    <property type="nucleotide sequence ID" value="NZ_VCDN01000070.1"/>
</dbReference>
<feature type="binding site" evidence="9">
    <location>
        <position position="180"/>
    </location>
    <ligand>
        <name>cob(II)alamin</name>
        <dbReference type="ChEBI" id="CHEBI:16304"/>
    </ligand>
</feature>
<evidence type="ECO:0000313" key="11">
    <source>
        <dbReference type="EMBL" id="MDX7988837.1"/>
    </source>
</evidence>
<dbReference type="SUPFAM" id="SSF46548">
    <property type="entry name" value="alpha-helical ferredoxin"/>
    <property type="match status" value="1"/>
</dbReference>
<feature type="binding site" evidence="9">
    <location>
        <position position="145"/>
    </location>
    <ligand>
        <name>cob(II)alamin</name>
        <dbReference type="ChEBI" id="CHEBI:16304"/>
    </ligand>
</feature>
<evidence type="ECO:0000256" key="2">
    <source>
        <dbReference type="ARBA" id="ARBA00022490"/>
    </source>
</evidence>
<keyword evidence="12" id="KW-1185">Reference proteome</keyword>
<name>A0ABU4SDF8_9GAMM</name>
<comment type="subcellular location">
    <subcellularLocation>
        <location evidence="9">Cytoplasm</location>
    </subcellularLocation>
</comment>
<dbReference type="Gene3D" id="3.30.70.20">
    <property type="match status" value="1"/>
</dbReference>
<dbReference type="InterPro" id="IPR004453">
    <property type="entry name" value="QueG"/>
</dbReference>
<evidence type="ECO:0000256" key="9">
    <source>
        <dbReference type="HAMAP-Rule" id="MF_00916"/>
    </source>
</evidence>
<evidence type="ECO:0000256" key="5">
    <source>
        <dbReference type="ARBA" id="ARBA00022785"/>
    </source>
</evidence>
<dbReference type="GO" id="GO:0052693">
    <property type="term" value="F:epoxyqueuosine reductase activity"/>
    <property type="evidence" value="ECO:0007669"/>
    <property type="project" value="UniProtKB-EC"/>
</dbReference>
<evidence type="ECO:0000256" key="4">
    <source>
        <dbReference type="ARBA" id="ARBA00022723"/>
    </source>
</evidence>
<dbReference type="Pfam" id="PF13484">
    <property type="entry name" value="Fer4_16"/>
    <property type="match status" value="1"/>
</dbReference>
<dbReference type="NCBIfam" id="TIGR00276">
    <property type="entry name" value="tRNA epoxyqueuosine(34) reductase QueG"/>
    <property type="match status" value="1"/>
</dbReference>
<sequence>MATPLDLNLLAANIKQWGISLGFQQVGICDTDLSVEEPRLQQWLDKQYHGEMDWMARHGMMRARPHELLPGTLRVISVRMNYLPAKAAFASTLNNPHMGYVSRYSLGRDYHKLLRQRLKKLGDQIQNYCTAHDYQGTLNFRPFVDSAPIMERPLAAKAGLGWVGKHSLILNRESGSWFFLGELLIDLPLPVDAPQEEQCGRCVACMTTCPTGAIVEPYTIDARRCISYLTIELEGAIPEEFRPLMGNRIYGCDDCQLICPWNRFSQLTDETDFSPRAALHTPELLDLFNWSEEKFLRITEGSAIRRIGYLRWLRNISVALGNAPYQDNIVLALEKRIGLSDVLDEHIHWAIEQQITRRNSHAIEVQTSQQKRLIRAITKGLPRDA</sequence>
<keyword evidence="7 9" id="KW-0408">Iron</keyword>
<gene>
    <name evidence="9 11" type="primary">queG</name>
    <name evidence="11" type="ORF">FE392_16145</name>
</gene>
<feature type="binding site" evidence="9">
    <location>
        <position position="199"/>
    </location>
    <ligand>
        <name>[4Fe-4S] cluster</name>
        <dbReference type="ChEBI" id="CHEBI:49883"/>
        <label>1</label>
    </ligand>
</feature>
<comment type="function">
    <text evidence="9">Catalyzes the conversion of epoxyqueuosine (oQ) to queuosine (Q), which is a hypermodified base found in the wobble positions of tRNA(Asp), tRNA(Asn), tRNA(His) and tRNA(Tyr).</text>
</comment>
<feature type="binding site" evidence="9">
    <location>
        <begin position="252"/>
        <end position="253"/>
    </location>
    <ligand>
        <name>cob(II)alamin</name>
        <dbReference type="ChEBI" id="CHEBI:16304"/>
    </ligand>
</feature>
<dbReference type="InterPro" id="IPR013542">
    <property type="entry name" value="QueG_DUF1730"/>
</dbReference>
<feature type="binding site" evidence="9">
    <location>
        <position position="259"/>
    </location>
    <ligand>
        <name>[4Fe-4S] cluster</name>
        <dbReference type="ChEBI" id="CHEBI:49883"/>
        <label>1</label>
    </ligand>
</feature>
<dbReference type="InterPro" id="IPR017896">
    <property type="entry name" value="4Fe4S_Fe-S-bd"/>
</dbReference>
<comment type="pathway">
    <text evidence="9">tRNA modification; tRNA-queuosine biosynthesis.</text>
</comment>
<feature type="binding site" evidence="9">
    <location>
        <position position="252"/>
    </location>
    <ligand>
        <name>[4Fe-4S] cluster</name>
        <dbReference type="ChEBI" id="CHEBI:49883"/>
        <label>2</label>
    </ligand>
</feature>
<evidence type="ECO:0000256" key="3">
    <source>
        <dbReference type="ARBA" id="ARBA00022694"/>
    </source>
</evidence>
<keyword evidence="3 9" id="KW-0819">tRNA processing</keyword>
<dbReference type="PANTHER" id="PTHR30002:SF4">
    <property type="entry name" value="EPOXYQUEUOSINE REDUCTASE"/>
    <property type="match status" value="1"/>
</dbReference>
<dbReference type="PROSITE" id="PS51379">
    <property type="entry name" value="4FE4S_FER_2"/>
    <property type="match status" value="1"/>
</dbReference>
<accession>A0ABU4SDF8</accession>
<evidence type="ECO:0000256" key="1">
    <source>
        <dbReference type="ARBA" id="ARBA00022485"/>
    </source>
</evidence>
<feature type="binding site" evidence="9">
    <location>
        <position position="225"/>
    </location>
    <ligand>
        <name>[4Fe-4S] cluster</name>
        <dbReference type="ChEBI" id="CHEBI:49883"/>
        <label>2</label>
    </ligand>
</feature>
<dbReference type="PANTHER" id="PTHR30002">
    <property type="entry name" value="EPOXYQUEUOSINE REDUCTASE"/>
    <property type="match status" value="1"/>
</dbReference>
<feature type="binding site" evidence="9">
    <location>
        <position position="169"/>
    </location>
    <ligand>
        <name>cob(II)alamin</name>
        <dbReference type="ChEBI" id="CHEBI:16304"/>
    </ligand>
</feature>
<feature type="binding site" evidence="9">
    <location>
        <position position="202"/>
    </location>
    <ligand>
        <name>[4Fe-4S] cluster</name>
        <dbReference type="ChEBI" id="CHEBI:49883"/>
        <label>1</label>
    </ligand>
</feature>
<comment type="caution">
    <text evidence="11">The sequence shown here is derived from an EMBL/GenBank/DDBJ whole genome shotgun (WGS) entry which is preliminary data.</text>
</comment>
<keyword evidence="8 9" id="KW-0411">Iron-sulfur</keyword>
<dbReference type="EC" id="1.17.99.6" evidence="9"/>
<comment type="caution">
    <text evidence="9">Lacks conserved residue(s) required for the propagation of feature annotation.</text>
</comment>
<keyword evidence="1 9" id="KW-0004">4Fe-4S</keyword>
<evidence type="ECO:0000256" key="8">
    <source>
        <dbReference type="ARBA" id="ARBA00023014"/>
    </source>
</evidence>
<dbReference type="Proteomes" id="UP001271890">
    <property type="component" value="Unassembled WGS sequence"/>
</dbReference>
<dbReference type="PROSITE" id="PS00198">
    <property type="entry name" value="4FE4S_FER_1"/>
    <property type="match status" value="1"/>
</dbReference>
<dbReference type="EMBL" id="VCDN01000070">
    <property type="protein sequence ID" value="MDX7988837.1"/>
    <property type="molecule type" value="Genomic_DNA"/>
</dbReference>
<dbReference type="HAMAP" id="MF_00916">
    <property type="entry name" value="QueG"/>
    <property type="match status" value="1"/>
</dbReference>
<comment type="cofactor">
    <cofactor evidence="9">
        <name>[4Fe-4S] cluster</name>
        <dbReference type="ChEBI" id="CHEBI:49883"/>
    </cofactor>
    <text evidence="9">Binds 2 [4Fe-4S] clusters per monomer.</text>
</comment>
<evidence type="ECO:0000313" key="12">
    <source>
        <dbReference type="Proteomes" id="UP001271890"/>
    </source>
</evidence>
<keyword evidence="5 9" id="KW-0671">Queuosine biosynthesis</keyword>
<dbReference type="Pfam" id="PF08331">
    <property type="entry name" value="QueG_DUF1730"/>
    <property type="match status" value="1"/>
</dbReference>
<comment type="catalytic activity">
    <reaction evidence="9">
        <text>epoxyqueuosine(34) in tRNA + AH2 = queuosine(34) in tRNA + A + H2O</text>
        <dbReference type="Rhea" id="RHEA:32159"/>
        <dbReference type="Rhea" id="RHEA-COMP:18571"/>
        <dbReference type="Rhea" id="RHEA-COMP:18582"/>
        <dbReference type="ChEBI" id="CHEBI:13193"/>
        <dbReference type="ChEBI" id="CHEBI:15377"/>
        <dbReference type="ChEBI" id="CHEBI:17499"/>
        <dbReference type="ChEBI" id="CHEBI:194431"/>
        <dbReference type="ChEBI" id="CHEBI:194443"/>
        <dbReference type="EC" id="1.17.99.6"/>
    </reaction>
</comment>
<evidence type="ECO:0000259" key="10">
    <source>
        <dbReference type="PROSITE" id="PS51379"/>
    </source>
</evidence>
<evidence type="ECO:0000256" key="6">
    <source>
        <dbReference type="ARBA" id="ARBA00023002"/>
    </source>
</evidence>
<feature type="binding site" evidence="9">
    <location>
        <position position="227"/>
    </location>
    <ligand>
        <name>cob(II)alamin</name>
        <dbReference type="ChEBI" id="CHEBI:16304"/>
    </ligand>
</feature>
<feature type="binding site" evidence="9">
    <location>
        <position position="205"/>
    </location>
    <ligand>
        <name>[4Fe-4S] cluster</name>
        <dbReference type="ChEBI" id="CHEBI:49883"/>
        <label>1</label>
    </ligand>
</feature>
<feature type="binding site" evidence="9">
    <location>
        <position position="62"/>
    </location>
    <ligand>
        <name>cob(II)alamin</name>
        <dbReference type="ChEBI" id="CHEBI:16304"/>
    </ligand>
</feature>
<dbReference type="InterPro" id="IPR017900">
    <property type="entry name" value="4Fe4S_Fe_S_CS"/>
</dbReference>
<keyword evidence="4 9" id="KW-0479">Metal-binding</keyword>
<feature type="binding site" evidence="9">
    <location>
        <position position="209"/>
    </location>
    <ligand>
        <name>[4Fe-4S] cluster</name>
        <dbReference type="ChEBI" id="CHEBI:49883"/>
        <label>2</label>
    </ligand>
</feature>
<comment type="subunit">
    <text evidence="9">Monomer.</text>
</comment>
<protein>
    <recommendedName>
        <fullName evidence="9">Epoxyqueuosine reductase</fullName>
        <ecNumber evidence="9">1.17.99.6</ecNumber>
    </recommendedName>
    <alternativeName>
        <fullName evidence="9">Queuosine biosynthesis protein QueG</fullName>
    </alternativeName>
</protein>
<comment type="cofactor">
    <cofactor evidence="9">
        <name>cob(II)alamin</name>
        <dbReference type="ChEBI" id="CHEBI:16304"/>
    </cofactor>
</comment>